<dbReference type="AlphaFoldDB" id="A0A7Y9LBC1"/>
<feature type="transmembrane region" description="Helical" evidence="1">
    <location>
        <begin position="21"/>
        <end position="41"/>
    </location>
</feature>
<sequence length="207" mass="22574">MPMRILRPSLQLIRGNLRAYLVMNAIVYGLCLIGMAAAMIFPELNTAQQTIMNDNGTTALVTSLLSNVWLFALTIFAVNVGTVALPVILLPSMIIPFSGIAVFAYRAFNFGVTLAPINEVVAKTLIPHSLTLIIEFQAYALVMFAAYLIGKAWLWPATVEADSRRQAYLRGLQQAGRLCLPALALFVVGAIYEAFEIIYLVPPLLAG</sequence>
<evidence type="ECO:0000256" key="1">
    <source>
        <dbReference type="SAM" id="Phobius"/>
    </source>
</evidence>
<dbReference type="RefSeq" id="WP_218871309.1">
    <property type="nucleotide sequence ID" value="NZ_JACCBU010000001.1"/>
</dbReference>
<keyword evidence="3" id="KW-1185">Reference proteome</keyword>
<keyword evidence="1" id="KW-0812">Transmembrane</keyword>
<accession>A0A7Y9LBC1</accession>
<keyword evidence="1" id="KW-0472">Membrane</keyword>
<organism evidence="2 3">
    <name type="scientific">Microlunatus parietis</name>
    <dbReference type="NCBI Taxonomy" id="682979"/>
    <lineage>
        <taxon>Bacteria</taxon>
        <taxon>Bacillati</taxon>
        <taxon>Actinomycetota</taxon>
        <taxon>Actinomycetes</taxon>
        <taxon>Propionibacteriales</taxon>
        <taxon>Propionibacteriaceae</taxon>
        <taxon>Microlunatus</taxon>
    </lineage>
</organism>
<evidence type="ECO:0000313" key="2">
    <source>
        <dbReference type="EMBL" id="NYE71567.1"/>
    </source>
</evidence>
<evidence type="ECO:0008006" key="4">
    <source>
        <dbReference type="Google" id="ProtNLM"/>
    </source>
</evidence>
<feature type="transmembrane region" description="Helical" evidence="1">
    <location>
        <begin position="178"/>
        <end position="201"/>
    </location>
</feature>
<feature type="transmembrane region" description="Helical" evidence="1">
    <location>
        <begin position="137"/>
        <end position="157"/>
    </location>
</feature>
<comment type="caution">
    <text evidence="2">The sequence shown here is derived from an EMBL/GenBank/DDBJ whole genome shotgun (WGS) entry which is preliminary data.</text>
</comment>
<protein>
    <recommendedName>
        <fullName evidence="4">Stage II sporulation protein M</fullName>
    </recommendedName>
</protein>
<gene>
    <name evidence="2" type="ORF">BKA15_002896</name>
</gene>
<keyword evidence="1" id="KW-1133">Transmembrane helix</keyword>
<proteinExistence type="predicted"/>
<dbReference type="EMBL" id="JACCBU010000001">
    <property type="protein sequence ID" value="NYE71567.1"/>
    <property type="molecule type" value="Genomic_DNA"/>
</dbReference>
<name>A0A7Y9LBC1_9ACTN</name>
<evidence type="ECO:0000313" key="3">
    <source>
        <dbReference type="Proteomes" id="UP000569914"/>
    </source>
</evidence>
<dbReference type="Proteomes" id="UP000569914">
    <property type="component" value="Unassembled WGS sequence"/>
</dbReference>
<reference evidence="2 3" key="1">
    <citation type="submission" date="2020-07" db="EMBL/GenBank/DDBJ databases">
        <title>Sequencing the genomes of 1000 actinobacteria strains.</title>
        <authorList>
            <person name="Klenk H.-P."/>
        </authorList>
    </citation>
    <scope>NUCLEOTIDE SEQUENCE [LARGE SCALE GENOMIC DNA]</scope>
    <source>
        <strain evidence="2 3">DSM 22083</strain>
    </source>
</reference>